<gene>
    <name evidence="3" type="ORF">ACFO1S_28605</name>
</gene>
<protein>
    <submittedName>
        <fullName evidence="3">DUF6115 domain-containing protein</fullName>
    </submittedName>
</protein>
<evidence type="ECO:0000256" key="2">
    <source>
        <dbReference type="SAM" id="MobiDB-lite"/>
    </source>
</evidence>
<sequence length="207" mass="22958">MGPWLYIVMFGAAIFGLAWMMPKTAAGGPKQEFVSEEAYNQLLEDLEAENRELFDAVAKFKREHDETVEKLGDRIVDMERQMKKWSEQSASSTMSAEPRSENAIPLIKSAPESEMPHAAQPMLSDNLSNPQETAPNGLNAAAEASAEPESVDQPAHPPTTIRARYSELLGLHDKGRSIEQIAKALGLNKGEVQLILQLARREERHHA</sequence>
<proteinExistence type="predicted"/>
<reference evidence="4" key="1">
    <citation type="journal article" date="2019" name="Int. J. Syst. Evol. Microbiol.">
        <title>The Global Catalogue of Microorganisms (GCM) 10K type strain sequencing project: providing services to taxonomists for standard genome sequencing and annotation.</title>
        <authorList>
            <consortium name="The Broad Institute Genomics Platform"/>
            <consortium name="The Broad Institute Genome Sequencing Center for Infectious Disease"/>
            <person name="Wu L."/>
            <person name="Ma J."/>
        </authorList>
    </citation>
    <scope>NUCLEOTIDE SEQUENCE [LARGE SCALE GENOMIC DNA]</scope>
    <source>
        <strain evidence="4">CGMCC 4.1641</strain>
    </source>
</reference>
<comment type="caution">
    <text evidence="3">The sequence shown here is derived from an EMBL/GenBank/DDBJ whole genome shotgun (WGS) entry which is preliminary data.</text>
</comment>
<feature type="compositionally biased region" description="Polar residues" evidence="2">
    <location>
        <begin position="123"/>
        <end position="136"/>
    </location>
</feature>
<organism evidence="3 4">
    <name type="scientific">Cohnella boryungensis</name>
    <dbReference type="NCBI Taxonomy" id="768479"/>
    <lineage>
        <taxon>Bacteria</taxon>
        <taxon>Bacillati</taxon>
        <taxon>Bacillota</taxon>
        <taxon>Bacilli</taxon>
        <taxon>Bacillales</taxon>
        <taxon>Paenibacillaceae</taxon>
        <taxon>Cohnella</taxon>
    </lineage>
</organism>
<feature type="coiled-coil region" evidence="1">
    <location>
        <begin position="36"/>
        <end position="88"/>
    </location>
</feature>
<dbReference type="RefSeq" id="WP_204603122.1">
    <property type="nucleotide sequence ID" value="NZ_JBHSED010000074.1"/>
</dbReference>
<keyword evidence="1" id="KW-0175">Coiled coil</keyword>
<keyword evidence="4" id="KW-1185">Reference proteome</keyword>
<accession>A0ABV8SLZ6</accession>
<feature type="region of interest" description="Disordered" evidence="2">
    <location>
        <begin position="113"/>
        <end position="158"/>
    </location>
</feature>
<evidence type="ECO:0000313" key="4">
    <source>
        <dbReference type="Proteomes" id="UP001595755"/>
    </source>
</evidence>
<dbReference type="Pfam" id="PF19610">
    <property type="entry name" value="DUF6115"/>
    <property type="match status" value="1"/>
</dbReference>
<evidence type="ECO:0000313" key="3">
    <source>
        <dbReference type="EMBL" id="MFC4307394.1"/>
    </source>
</evidence>
<dbReference type="InterPro" id="IPR046118">
    <property type="entry name" value="DUF6115"/>
</dbReference>
<dbReference type="EMBL" id="JBHSED010000074">
    <property type="protein sequence ID" value="MFC4307394.1"/>
    <property type="molecule type" value="Genomic_DNA"/>
</dbReference>
<dbReference type="Proteomes" id="UP001595755">
    <property type="component" value="Unassembled WGS sequence"/>
</dbReference>
<name>A0ABV8SLZ6_9BACL</name>
<evidence type="ECO:0000256" key="1">
    <source>
        <dbReference type="SAM" id="Coils"/>
    </source>
</evidence>